<sequence>MVELEKNIVGMELALMLQNNIYLKLLFKNQPDVQFEAHPEFLEEYLPCDS</sequence>
<dbReference type="Proteomes" id="UP000190080">
    <property type="component" value="Unassembled WGS sequence"/>
</dbReference>
<gene>
    <name evidence="1" type="ORF">CLORY_45530</name>
</gene>
<reference evidence="1 2" key="1">
    <citation type="submission" date="2017-03" db="EMBL/GenBank/DDBJ databases">
        <title>Genome sequence of Clostridium oryzae DSM 28571.</title>
        <authorList>
            <person name="Poehlein A."/>
            <person name="Daniel R."/>
        </authorList>
    </citation>
    <scope>NUCLEOTIDE SEQUENCE [LARGE SCALE GENOMIC DNA]</scope>
    <source>
        <strain evidence="1 2">DSM 28571</strain>
    </source>
</reference>
<comment type="caution">
    <text evidence="1">The sequence shown here is derived from an EMBL/GenBank/DDBJ whole genome shotgun (WGS) entry which is preliminary data.</text>
</comment>
<accession>A0A1V4I3Z6</accession>
<protein>
    <submittedName>
        <fullName evidence="1">Uncharacterized protein</fullName>
    </submittedName>
</protein>
<proteinExistence type="predicted"/>
<dbReference type="AlphaFoldDB" id="A0A1V4I3Z6"/>
<organism evidence="1 2">
    <name type="scientific">Clostridium oryzae</name>
    <dbReference type="NCBI Taxonomy" id="1450648"/>
    <lineage>
        <taxon>Bacteria</taxon>
        <taxon>Bacillati</taxon>
        <taxon>Bacillota</taxon>
        <taxon>Clostridia</taxon>
        <taxon>Eubacteriales</taxon>
        <taxon>Clostridiaceae</taxon>
        <taxon>Clostridium</taxon>
    </lineage>
</organism>
<keyword evidence="2" id="KW-1185">Reference proteome</keyword>
<name>A0A1V4I3Z6_9CLOT</name>
<evidence type="ECO:0000313" key="2">
    <source>
        <dbReference type="Proteomes" id="UP000190080"/>
    </source>
</evidence>
<dbReference type="EMBL" id="MZGV01000143">
    <property type="protein sequence ID" value="OPJ54590.1"/>
    <property type="molecule type" value="Genomic_DNA"/>
</dbReference>
<evidence type="ECO:0000313" key="1">
    <source>
        <dbReference type="EMBL" id="OPJ54590.1"/>
    </source>
</evidence>